<reference evidence="4 5" key="1">
    <citation type="submission" date="2019-02" db="EMBL/GenBank/DDBJ databases">
        <title>Deep-cultivation of Planctomycetes and their phenomic and genomic characterization uncovers novel biology.</title>
        <authorList>
            <person name="Wiegand S."/>
            <person name="Jogler M."/>
            <person name="Boedeker C."/>
            <person name="Pinto D."/>
            <person name="Vollmers J."/>
            <person name="Rivas-Marin E."/>
            <person name="Kohn T."/>
            <person name="Peeters S.H."/>
            <person name="Heuer A."/>
            <person name="Rast P."/>
            <person name="Oberbeckmann S."/>
            <person name="Bunk B."/>
            <person name="Jeske O."/>
            <person name="Meyerdierks A."/>
            <person name="Storesund J.E."/>
            <person name="Kallscheuer N."/>
            <person name="Luecker S."/>
            <person name="Lage O.M."/>
            <person name="Pohl T."/>
            <person name="Merkel B.J."/>
            <person name="Hornburger P."/>
            <person name="Mueller R.-W."/>
            <person name="Bruemmer F."/>
            <person name="Labrenz M."/>
            <person name="Spormann A.M."/>
            <person name="Op den Camp H."/>
            <person name="Overmann J."/>
            <person name="Amann R."/>
            <person name="Jetten M.S.M."/>
            <person name="Mascher T."/>
            <person name="Medema M.H."/>
            <person name="Devos D.P."/>
            <person name="Kaster A.-K."/>
            <person name="Ovreas L."/>
            <person name="Rohde M."/>
            <person name="Galperin M.Y."/>
            <person name="Jogler C."/>
        </authorList>
    </citation>
    <scope>NUCLEOTIDE SEQUENCE [LARGE SCALE GENOMIC DNA]</scope>
    <source>
        <strain evidence="4 5">SV_7m_r</strain>
    </source>
</reference>
<dbReference type="SUPFAM" id="SSF52980">
    <property type="entry name" value="Restriction endonuclease-like"/>
    <property type="match status" value="1"/>
</dbReference>
<dbReference type="HAMAP" id="MF_00048">
    <property type="entry name" value="UPF0102"/>
    <property type="match status" value="1"/>
</dbReference>
<feature type="region of interest" description="Disordered" evidence="3">
    <location>
        <begin position="88"/>
        <end position="112"/>
    </location>
</feature>
<evidence type="ECO:0000313" key="4">
    <source>
        <dbReference type="EMBL" id="QDT58402.1"/>
    </source>
</evidence>
<protein>
    <recommendedName>
        <fullName evidence="2">UPF0102 protein SV7mr_08940</fullName>
    </recommendedName>
</protein>
<proteinExistence type="inferred from homology"/>
<sequence length="171" mass="19308">MVGRFEKLVPIRRVVHWLDQMRFGSIDLSAPIGQRGEQAAAIYLRRKGLRIIVVNESDHAGEIDLIAIDRKTRTIIFIEVKTLRRQPPASVVGDPSSTGSNQDHPADRVDGHKQRRITQAALRFLKRRGLLGHACRFDVVAVWWPDDSAGPAHVQHIENAFEATGDFQMWS</sequence>
<keyword evidence="5" id="KW-1185">Reference proteome</keyword>
<comment type="similarity">
    <text evidence="1 2">Belongs to the UPF0102 family.</text>
</comment>
<dbReference type="InterPro" id="IPR011856">
    <property type="entry name" value="tRNA_endonuc-like_dom_sf"/>
</dbReference>
<dbReference type="CDD" id="cd20736">
    <property type="entry name" value="PoNe_Nuclease"/>
    <property type="match status" value="1"/>
</dbReference>
<evidence type="ECO:0000256" key="2">
    <source>
        <dbReference type="HAMAP-Rule" id="MF_00048"/>
    </source>
</evidence>
<dbReference type="Pfam" id="PF02021">
    <property type="entry name" value="UPF0102"/>
    <property type="match status" value="1"/>
</dbReference>
<organism evidence="4 5">
    <name type="scientific">Stieleria bergensis</name>
    <dbReference type="NCBI Taxonomy" id="2528025"/>
    <lineage>
        <taxon>Bacteria</taxon>
        <taxon>Pseudomonadati</taxon>
        <taxon>Planctomycetota</taxon>
        <taxon>Planctomycetia</taxon>
        <taxon>Pirellulales</taxon>
        <taxon>Pirellulaceae</taxon>
        <taxon>Stieleria</taxon>
    </lineage>
</organism>
<dbReference type="PANTHER" id="PTHR34039:SF1">
    <property type="entry name" value="UPF0102 PROTEIN YRAN"/>
    <property type="match status" value="1"/>
</dbReference>
<dbReference type="GO" id="GO:0003676">
    <property type="term" value="F:nucleic acid binding"/>
    <property type="evidence" value="ECO:0007669"/>
    <property type="project" value="InterPro"/>
</dbReference>
<evidence type="ECO:0000313" key="5">
    <source>
        <dbReference type="Proteomes" id="UP000315003"/>
    </source>
</evidence>
<evidence type="ECO:0000256" key="3">
    <source>
        <dbReference type="SAM" id="MobiDB-lite"/>
    </source>
</evidence>
<dbReference type="EMBL" id="CP036272">
    <property type="protein sequence ID" value="QDT58402.1"/>
    <property type="molecule type" value="Genomic_DNA"/>
</dbReference>
<gene>
    <name evidence="4" type="ORF">SV7mr_08940</name>
</gene>
<name>A0A517SQK5_9BACT</name>
<dbReference type="PANTHER" id="PTHR34039">
    <property type="entry name" value="UPF0102 PROTEIN YRAN"/>
    <property type="match status" value="1"/>
</dbReference>
<dbReference type="InterPro" id="IPR003509">
    <property type="entry name" value="UPF0102_YraN-like"/>
</dbReference>
<evidence type="ECO:0000256" key="1">
    <source>
        <dbReference type="ARBA" id="ARBA00006738"/>
    </source>
</evidence>
<dbReference type="InterPro" id="IPR011335">
    <property type="entry name" value="Restrct_endonuc-II-like"/>
</dbReference>
<dbReference type="Proteomes" id="UP000315003">
    <property type="component" value="Chromosome"/>
</dbReference>
<accession>A0A517SQK5</accession>
<dbReference type="Gene3D" id="3.40.1350.10">
    <property type="match status" value="1"/>
</dbReference>
<dbReference type="AlphaFoldDB" id="A0A517SQK5"/>